<gene>
    <name evidence="3" type="ORF">TEA_006808</name>
</gene>
<sequence length="1174" mass="134041">MFGSTANRISHLPAEKILMCLPLQDAPRTSVLSRKWSWKGEPYKLPSSLFSRPQLENLALCSCMFKPSPEFKGFSNLFYLENLAIGGVPKRLPITLNHLIYPVLSGICFRELDEACVLEPMVIDDPVLELLYAQEWSDISLNQLRRVHMYNISRTRSELEFIKLLLAKSSMLETMLIEPDWKWNKTHYPDALRTSVLSRKWRYMWVKLPQLVFDDMFCRESIRKQKNKLMMTIYQVLLLHRGPILKFTLSLSRLESCSEIDQLEGTIVAVEHTKRRSTNADVQQCKGTLEYRTEASMAAEDRVDADLSSELDAGRPEAMANQGLQRYRQQTYVETLGGCSKVQRAKADSSGEKLRAKKTEDVDGINNEFSIAPMIGPARIVGNLKKMCGLMSDIITHLPDDVKETILMCLPLQDAARTSILSRKWRESIRIEKNKLMMTIYQVLLLHCGPILKFTLSLSGLESCSEIDQLVLFVSDNIIQEFTLHIRKGARYKLPSSLFSCLQLKHLNLRYCMFKPPPEFEGFSSLLRLELCDVVITTDIFSSSISNCPLLEELTLEGCSSLDCLEIDACNLMFLRCKSHVRSLCFKNTPLLAKVSILLAVQMNEKALKEGETSNMVMFFDSLPVIQFLEINYYYVRYMAAGGIPKRLPITLSHLTILVLYGICLGEPDEVYNDDPVELLEAQDWSDVSSNQLREVEMKNMSGTRCELEFIKLLLAKSPMLETVLIEPNLDKDVHKGLRILKELTRFRRLSPQAEITLIYSFIQNTYMVSESSLELSPLFFDSCSLGFTGCLQLGIVGNMKKMCGPTSDIITYLPNNVKETILMSLPLQDAVRTSISSRKWRYTWARLPQLVFDDKFCRESIRNQKNELIKTIYQEFKLHIRKGEPYKLPSSLFSGLQLKDLTLRSGMFKPPPEEFKGFRSLLRLELCKVAITANIFSSLISSCPLLEELTLEDCSSLDCLEIYVPNLIFLFYESHVRSICFKNTPHLAKVSIGLKVHTNEETLKEGETSNMYMAAGGVPKRLPITLSHLKIIDLYAICFGEVNEVSIVLCLIRSSPNLEKIIIEVCTHETTAIDHVLELLEIQDWSDVSLNQLREVEIRNLSGTRFELEFIKLLLAKSPMLETMLIEPDLEKVADKGFRILKKLTRFRRSSPKAKITYNDPDGSRNENETPED</sequence>
<dbReference type="Pfam" id="PF24758">
    <property type="entry name" value="LRR_At5g56370"/>
    <property type="match status" value="2"/>
</dbReference>
<reference evidence="3 4" key="1">
    <citation type="journal article" date="2018" name="Proc. Natl. Acad. Sci. U.S.A.">
        <title>Draft genome sequence of Camellia sinensis var. sinensis provides insights into the evolution of the tea genome and tea quality.</title>
        <authorList>
            <person name="Wei C."/>
            <person name="Yang H."/>
            <person name="Wang S."/>
            <person name="Zhao J."/>
            <person name="Liu C."/>
            <person name="Gao L."/>
            <person name="Xia E."/>
            <person name="Lu Y."/>
            <person name="Tai Y."/>
            <person name="She G."/>
            <person name="Sun J."/>
            <person name="Cao H."/>
            <person name="Tong W."/>
            <person name="Gao Q."/>
            <person name="Li Y."/>
            <person name="Deng W."/>
            <person name="Jiang X."/>
            <person name="Wang W."/>
            <person name="Chen Q."/>
            <person name="Zhang S."/>
            <person name="Li H."/>
            <person name="Wu J."/>
            <person name="Wang P."/>
            <person name="Li P."/>
            <person name="Shi C."/>
            <person name="Zheng F."/>
            <person name="Jian J."/>
            <person name="Huang B."/>
            <person name="Shan D."/>
            <person name="Shi M."/>
            <person name="Fang C."/>
            <person name="Yue Y."/>
            <person name="Li F."/>
            <person name="Li D."/>
            <person name="Wei S."/>
            <person name="Han B."/>
            <person name="Jiang C."/>
            <person name="Yin Y."/>
            <person name="Xia T."/>
            <person name="Zhang Z."/>
            <person name="Bennetzen J.L."/>
            <person name="Zhao S."/>
            <person name="Wan X."/>
        </authorList>
    </citation>
    <scope>NUCLEOTIDE SEQUENCE [LARGE SCALE GENOMIC DNA]</scope>
    <source>
        <strain evidence="4">cv. Shuchazao</strain>
        <tissue evidence="3">Leaf</tissue>
    </source>
</reference>
<protein>
    <recommendedName>
        <fullName evidence="2">F-box domain-containing protein</fullName>
    </recommendedName>
</protein>
<dbReference type="Gene3D" id="3.80.10.10">
    <property type="entry name" value="Ribonuclease Inhibitor"/>
    <property type="match status" value="2"/>
</dbReference>
<proteinExistence type="predicted"/>
<dbReference type="EMBL" id="SDRB02005085">
    <property type="protein sequence ID" value="THG14764.1"/>
    <property type="molecule type" value="Genomic_DNA"/>
</dbReference>
<evidence type="ECO:0000313" key="4">
    <source>
        <dbReference type="Proteomes" id="UP000306102"/>
    </source>
</evidence>
<dbReference type="InterPro" id="IPR006566">
    <property type="entry name" value="FBD"/>
</dbReference>
<dbReference type="InterPro" id="IPR032675">
    <property type="entry name" value="LRR_dom_sf"/>
</dbReference>
<dbReference type="Proteomes" id="UP000306102">
    <property type="component" value="Unassembled WGS sequence"/>
</dbReference>
<evidence type="ECO:0000313" key="3">
    <source>
        <dbReference type="EMBL" id="THG14764.1"/>
    </source>
</evidence>
<dbReference type="AlphaFoldDB" id="A0A4S4EFQ2"/>
<dbReference type="STRING" id="542762.A0A4S4EFQ2"/>
<comment type="caution">
    <text evidence="3">The sequence shown here is derived from an EMBL/GenBank/DDBJ whole genome shotgun (WGS) entry which is preliminary data.</text>
</comment>
<keyword evidence="4" id="KW-1185">Reference proteome</keyword>
<feature type="region of interest" description="Disordered" evidence="1">
    <location>
        <begin position="1153"/>
        <end position="1174"/>
    </location>
</feature>
<dbReference type="InterPro" id="IPR055411">
    <property type="entry name" value="LRR_FXL15/At3g58940/PEG3-like"/>
</dbReference>
<dbReference type="SMART" id="SM00256">
    <property type="entry name" value="FBOX"/>
    <property type="match status" value="2"/>
</dbReference>
<evidence type="ECO:0000256" key="1">
    <source>
        <dbReference type="SAM" id="MobiDB-lite"/>
    </source>
</evidence>
<name>A0A4S4EFQ2_CAMSN</name>
<organism evidence="3 4">
    <name type="scientific">Camellia sinensis var. sinensis</name>
    <name type="common">China tea</name>
    <dbReference type="NCBI Taxonomy" id="542762"/>
    <lineage>
        <taxon>Eukaryota</taxon>
        <taxon>Viridiplantae</taxon>
        <taxon>Streptophyta</taxon>
        <taxon>Embryophyta</taxon>
        <taxon>Tracheophyta</taxon>
        <taxon>Spermatophyta</taxon>
        <taxon>Magnoliopsida</taxon>
        <taxon>eudicotyledons</taxon>
        <taxon>Gunneridae</taxon>
        <taxon>Pentapetalae</taxon>
        <taxon>asterids</taxon>
        <taxon>Ericales</taxon>
        <taxon>Theaceae</taxon>
        <taxon>Camellia</taxon>
    </lineage>
</organism>
<feature type="compositionally biased region" description="Basic and acidic residues" evidence="1">
    <location>
        <begin position="1163"/>
        <end position="1174"/>
    </location>
</feature>
<accession>A0A4S4EFQ2</accession>
<dbReference type="SMART" id="SM00579">
    <property type="entry name" value="FBD"/>
    <property type="match status" value="2"/>
</dbReference>
<dbReference type="PROSITE" id="PS50181">
    <property type="entry name" value="FBOX"/>
    <property type="match status" value="1"/>
</dbReference>
<dbReference type="PANTHER" id="PTHR31639">
    <property type="entry name" value="F-BOX PROTEIN-LIKE"/>
    <property type="match status" value="1"/>
</dbReference>
<feature type="domain" description="F-box" evidence="2">
    <location>
        <begin position="392"/>
        <end position="440"/>
    </location>
</feature>
<dbReference type="InterPro" id="IPR036047">
    <property type="entry name" value="F-box-like_dom_sf"/>
</dbReference>
<dbReference type="InterPro" id="IPR001810">
    <property type="entry name" value="F-box_dom"/>
</dbReference>
<dbReference type="SUPFAM" id="SSF52047">
    <property type="entry name" value="RNI-like"/>
    <property type="match status" value="2"/>
</dbReference>
<dbReference type="PANTHER" id="PTHR31639:SF312">
    <property type="entry name" value="CYCLIN-LIKE F-BOX"/>
    <property type="match status" value="1"/>
</dbReference>
<dbReference type="Pfam" id="PF00646">
    <property type="entry name" value="F-box"/>
    <property type="match status" value="2"/>
</dbReference>
<dbReference type="SUPFAM" id="SSF81383">
    <property type="entry name" value="F-box domain"/>
    <property type="match status" value="2"/>
</dbReference>
<evidence type="ECO:0000259" key="2">
    <source>
        <dbReference type="PROSITE" id="PS50181"/>
    </source>
</evidence>